<keyword evidence="4" id="KW-1185">Reference proteome</keyword>
<proteinExistence type="predicted"/>
<organism evidence="3 4">
    <name type="scientific">Actinomadura madurae</name>
    <dbReference type="NCBI Taxonomy" id="1993"/>
    <lineage>
        <taxon>Bacteria</taxon>
        <taxon>Bacillati</taxon>
        <taxon>Actinomycetota</taxon>
        <taxon>Actinomycetes</taxon>
        <taxon>Streptosporangiales</taxon>
        <taxon>Thermomonosporaceae</taxon>
        <taxon>Actinomadura</taxon>
    </lineage>
</organism>
<dbReference type="InterPro" id="IPR000182">
    <property type="entry name" value="GNAT_dom"/>
</dbReference>
<evidence type="ECO:0000259" key="2">
    <source>
        <dbReference type="PROSITE" id="PS51186"/>
    </source>
</evidence>
<evidence type="ECO:0000313" key="3">
    <source>
        <dbReference type="EMBL" id="SFP92135.1"/>
    </source>
</evidence>
<dbReference type="STRING" id="1993.SAMN04489713_119109"/>
<protein>
    <submittedName>
        <fullName evidence="3">Protein N-acetyltransferase, RimJ/RimL family</fullName>
    </submittedName>
</protein>
<reference evidence="3 4" key="1">
    <citation type="submission" date="2016-10" db="EMBL/GenBank/DDBJ databases">
        <authorList>
            <person name="de Groot N.N."/>
        </authorList>
    </citation>
    <scope>NUCLEOTIDE SEQUENCE [LARGE SCALE GENOMIC DNA]</scope>
    <source>
        <strain evidence="3 4">DSM 43067</strain>
    </source>
</reference>
<dbReference type="SUPFAM" id="SSF55729">
    <property type="entry name" value="Acyl-CoA N-acyltransferases (Nat)"/>
    <property type="match status" value="1"/>
</dbReference>
<feature type="region of interest" description="Disordered" evidence="1">
    <location>
        <begin position="1"/>
        <end position="21"/>
    </location>
</feature>
<dbReference type="PANTHER" id="PTHR43441">
    <property type="entry name" value="RIBOSOMAL-PROTEIN-SERINE ACETYLTRANSFERASE"/>
    <property type="match status" value="1"/>
</dbReference>
<feature type="compositionally biased region" description="Polar residues" evidence="1">
    <location>
        <begin position="1"/>
        <end position="10"/>
    </location>
</feature>
<evidence type="ECO:0000313" key="4">
    <source>
        <dbReference type="Proteomes" id="UP000183413"/>
    </source>
</evidence>
<evidence type="ECO:0000256" key="1">
    <source>
        <dbReference type="SAM" id="MobiDB-lite"/>
    </source>
</evidence>
<dbReference type="PANTHER" id="PTHR43441:SF10">
    <property type="entry name" value="ACETYLTRANSFERASE"/>
    <property type="match status" value="1"/>
</dbReference>
<dbReference type="Gene3D" id="3.40.630.30">
    <property type="match status" value="1"/>
</dbReference>
<accession>A0A1I5UA51</accession>
<dbReference type="InterPro" id="IPR016181">
    <property type="entry name" value="Acyl_CoA_acyltransferase"/>
</dbReference>
<dbReference type="GO" id="GO:0008999">
    <property type="term" value="F:protein-N-terminal-alanine acetyltransferase activity"/>
    <property type="evidence" value="ECO:0007669"/>
    <property type="project" value="TreeGrafter"/>
</dbReference>
<dbReference type="eggNOG" id="COG1670">
    <property type="taxonomic scope" value="Bacteria"/>
</dbReference>
<dbReference type="OrthoDB" id="2061990at2"/>
<dbReference type="Proteomes" id="UP000183413">
    <property type="component" value="Unassembled WGS sequence"/>
</dbReference>
<dbReference type="RefSeq" id="WP_083598401.1">
    <property type="nucleotide sequence ID" value="NZ_FOVH01000019.1"/>
</dbReference>
<dbReference type="Pfam" id="PF13302">
    <property type="entry name" value="Acetyltransf_3"/>
    <property type="match status" value="1"/>
</dbReference>
<gene>
    <name evidence="3" type="ORF">SAMN04489713_119109</name>
</gene>
<dbReference type="GO" id="GO:0005737">
    <property type="term" value="C:cytoplasm"/>
    <property type="evidence" value="ECO:0007669"/>
    <property type="project" value="TreeGrafter"/>
</dbReference>
<dbReference type="InterPro" id="IPR051908">
    <property type="entry name" value="Ribosomal_N-acetyltransferase"/>
</dbReference>
<keyword evidence="3" id="KW-0808">Transferase</keyword>
<dbReference type="PROSITE" id="PS51186">
    <property type="entry name" value="GNAT"/>
    <property type="match status" value="1"/>
</dbReference>
<dbReference type="EMBL" id="FOVH01000019">
    <property type="protein sequence ID" value="SFP92135.1"/>
    <property type="molecule type" value="Genomic_DNA"/>
</dbReference>
<dbReference type="AlphaFoldDB" id="A0A1I5UA51"/>
<dbReference type="GO" id="GO:1990189">
    <property type="term" value="F:protein N-terminal-serine acetyltransferase activity"/>
    <property type="evidence" value="ECO:0007669"/>
    <property type="project" value="TreeGrafter"/>
</dbReference>
<feature type="domain" description="N-acetyltransferase" evidence="2">
    <location>
        <begin position="34"/>
        <end position="186"/>
    </location>
</feature>
<name>A0A1I5UA51_9ACTN</name>
<dbReference type="InParanoid" id="A0A1I5UA51"/>
<sequence>MNMNTNYVTTSRPMPSGRPGPGEMIADVDLGRGLRLRTLTRHDVALVVEATGTETARSLWGPHPAGPYTPRDAHAALDDWDPAAGNQASYGLLMHDCLLGALGLMIDGPRSAELAYWVRPENRRRGLALRGVGALTRWAHDDLGLDRIWLEIEPGNTPSLRLADRAGYRYERRLPRHCRAWKATDPDRDTWHDCMIWGHVMARLR</sequence>